<organism evidence="13 14">
    <name type="scientific">Biostraticola tofi</name>
    <dbReference type="NCBI Taxonomy" id="466109"/>
    <lineage>
        <taxon>Bacteria</taxon>
        <taxon>Pseudomonadati</taxon>
        <taxon>Pseudomonadota</taxon>
        <taxon>Gammaproteobacteria</taxon>
        <taxon>Enterobacterales</taxon>
        <taxon>Bruguierivoracaceae</taxon>
        <taxon>Biostraticola</taxon>
    </lineage>
</organism>
<reference evidence="13 14" key="1">
    <citation type="submission" date="2019-03" db="EMBL/GenBank/DDBJ databases">
        <title>Genomic Encyclopedia of Type Strains, Phase IV (KMG-IV): sequencing the most valuable type-strain genomes for metagenomic binning, comparative biology and taxonomic classification.</title>
        <authorList>
            <person name="Goeker M."/>
        </authorList>
    </citation>
    <scope>NUCLEOTIDE SEQUENCE [LARGE SCALE GENOMIC DNA]</scope>
    <source>
        <strain evidence="13 14">DSM 19580</strain>
    </source>
</reference>
<dbReference type="InterPro" id="IPR000086">
    <property type="entry name" value="NUDIX_hydrolase_dom"/>
</dbReference>
<feature type="binding site" evidence="10">
    <location>
        <position position="25"/>
    </location>
    <ligand>
        <name>Mn(2+)</name>
        <dbReference type="ChEBI" id="CHEBI:29035"/>
    </ligand>
</feature>
<accession>A0A4R3YZ62</accession>
<dbReference type="EC" id="5.3.3.2" evidence="3 10"/>
<evidence type="ECO:0000256" key="1">
    <source>
        <dbReference type="ARBA" id="ARBA00004826"/>
    </source>
</evidence>
<comment type="caution">
    <text evidence="13">The sequence shown here is derived from an EMBL/GenBank/DDBJ whole genome shotgun (WGS) entry which is preliminary data.</text>
</comment>
<dbReference type="HAMAP" id="MF_00202">
    <property type="entry name" value="Idi"/>
    <property type="match status" value="1"/>
</dbReference>
<feature type="active site" evidence="10 11">
    <location>
        <position position="66"/>
    </location>
</feature>
<dbReference type="PROSITE" id="PS51462">
    <property type="entry name" value="NUDIX"/>
    <property type="match status" value="1"/>
</dbReference>
<feature type="binding site" evidence="10">
    <location>
        <position position="113"/>
    </location>
    <ligand>
        <name>Mn(2+)</name>
        <dbReference type="ChEBI" id="CHEBI:29035"/>
    </ligand>
</feature>
<dbReference type="NCBIfam" id="TIGR02150">
    <property type="entry name" value="IPP_isom_1"/>
    <property type="match status" value="1"/>
</dbReference>
<dbReference type="SUPFAM" id="SSF55811">
    <property type="entry name" value="Nudix"/>
    <property type="match status" value="1"/>
</dbReference>
<protein>
    <recommendedName>
        <fullName evidence="3 10">Isopentenyl-diphosphate Delta-isomerase</fullName>
        <shortName evidence="10">IPP isomerase</shortName>
        <ecNumber evidence="3 10">5.3.3.2</ecNumber>
    </recommendedName>
    <alternativeName>
        <fullName evidence="10">IPP:DMAPP isomerase</fullName>
    </alternativeName>
    <alternativeName>
        <fullName evidence="10">Isopentenyl pyrophosphate isomerase</fullName>
    </alternativeName>
</protein>
<dbReference type="GO" id="GO:0050992">
    <property type="term" value="P:dimethylallyl diphosphate biosynthetic process"/>
    <property type="evidence" value="ECO:0007669"/>
    <property type="project" value="UniProtKB-UniRule"/>
</dbReference>
<evidence type="ECO:0000256" key="6">
    <source>
        <dbReference type="ARBA" id="ARBA00022842"/>
    </source>
</evidence>
<evidence type="ECO:0000313" key="14">
    <source>
        <dbReference type="Proteomes" id="UP000295719"/>
    </source>
</evidence>
<evidence type="ECO:0000313" key="13">
    <source>
        <dbReference type="EMBL" id="TCV98071.1"/>
    </source>
</evidence>
<dbReference type="GO" id="GO:0004452">
    <property type="term" value="F:isopentenyl-diphosphate delta-isomerase activity"/>
    <property type="evidence" value="ECO:0007669"/>
    <property type="project" value="UniProtKB-UniRule"/>
</dbReference>
<dbReference type="InterPro" id="IPR015797">
    <property type="entry name" value="NUDIX_hydrolase-like_dom_sf"/>
</dbReference>
<comment type="subunit">
    <text evidence="10">Homodimer.</text>
</comment>
<dbReference type="GO" id="GO:0005737">
    <property type="term" value="C:cytoplasm"/>
    <property type="evidence" value="ECO:0007669"/>
    <property type="project" value="UniProtKB-SubCell"/>
</dbReference>
<evidence type="ECO:0000256" key="11">
    <source>
        <dbReference type="PIRSR" id="PIRSR018427-1"/>
    </source>
</evidence>
<comment type="pathway">
    <text evidence="1 10">Isoprenoid biosynthesis; dimethylallyl diphosphate biosynthesis; dimethylallyl diphosphate from isopentenyl diphosphate: step 1/1.</text>
</comment>
<comment type="cofactor">
    <cofactor evidence="10">
        <name>Mg(2+)</name>
        <dbReference type="ChEBI" id="CHEBI:18420"/>
    </cofactor>
    <text evidence="10">Binds 1 Mg(2+) ion per subunit. The magnesium ion binds only when substrate is bound.</text>
</comment>
<dbReference type="EMBL" id="SMCR01000003">
    <property type="protein sequence ID" value="TCV98071.1"/>
    <property type="molecule type" value="Genomic_DNA"/>
</dbReference>
<feature type="binding site" evidence="10">
    <location>
        <position position="31"/>
    </location>
    <ligand>
        <name>Mn(2+)</name>
        <dbReference type="ChEBI" id="CHEBI:29035"/>
    </ligand>
</feature>
<feature type="active site" evidence="10 11">
    <location>
        <position position="113"/>
    </location>
</feature>
<keyword evidence="7 10" id="KW-0464">Manganese</keyword>
<dbReference type="Pfam" id="PF00293">
    <property type="entry name" value="NUDIX"/>
    <property type="match status" value="1"/>
</dbReference>
<evidence type="ECO:0000256" key="5">
    <source>
        <dbReference type="ARBA" id="ARBA00022723"/>
    </source>
</evidence>
<dbReference type="PANTHER" id="PTHR10885">
    <property type="entry name" value="ISOPENTENYL-DIPHOSPHATE DELTA-ISOMERASE"/>
    <property type="match status" value="1"/>
</dbReference>
<comment type="cofactor">
    <cofactor evidence="10">
        <name>Mn(2+)</name>
        <dbReference type="ChEBI" id="CHEBI:29035"/>
    </cofactor>
    <text evidence="10">Binds 1 Mn(2+) ion per subunit.</text>
</comment>
<dbReference type="Gene3D" id="3.90.79.10">
    <property type="entry name" value="Nucleoside Triphosphate Pyrophosphohydrolase"/>
    <property type="match status" value="1"/>
</dbReference>
<dbReference type="GO" id="GO:0009240">
    <property type="term" value="P:isopentenyl diphosphate biosynthetic process"/>
    <property type="evidence" value="ECO:0007669"/>
    <property type="project" value="TreeGrafter"/>
</dbReference>
<keyword evidence="9 10" id="KW-0413">Isomerase</keyword>
<evidence type="ECO:0000256" key="4">
    <source>
        <dbReference type="ARBA" id="ARBA00022490"/>
    </source>
</evidence>
<evidence type="ECO:0000256" key="3">
    <source>
        <dbReference type="ARBA" id="ARBA00012057"/>
    </source>
</evidence>
<dbReference type="PANTHER" id="PTHR10885:SF0">
    <property type="entry name" value="ISOPENTENYL-DIPHOSPHATE DELTA-ISOMERASE"/>
    <property type="match status" value="1"/>
</dbReference>
<dbReference type="GO" id="GO:0046872">
    <property type="term" value="F:metal ion binding"/>
    <property type="evidence" value="ECO:0007669"/>
    <property type="project" value="UniProtKB-KW"/>
</dbReference>
<evidence type="ECO:0000256" key="8">
    <source>
        <dbReference type="ARBA" id="ARBA00023229"/>
    </source>
</evidence>
<keyword evidence="14" id="KW-1185">Reference proteome</keyword>
<dbReference type="PIRSF" id="PIRSF018427">
    <property type="entry name" value="Isopntndiph_ism"/>
    <property type="match status" value="1"/>
</dbReference>
<dbReference type="InterPro" id="IPR011876">
    <property type="entry name" value="IsopentenylPP_isomerase_typ1"/>
</dbReference>
<comment type="similarity">
    <text evidence="2 10">Belongs to the IPP isomerase type 1 family.</text>
</comment>
<evidence type="ECO:0000259" key="12">
    <source>
        <dbReference type="PROSITE" id="PS51462"/>
    </source>
</evidence>
<dbReference type="AlphaFoldDB" id="A0A4R3YZ62"/>
<evidence type="ECO:0000256" key="7">
    <source>
        <dbReference type="ARBA" id="ARBA00023211"/>
    </source>
</evidence>
<dbReference type="InterPro" id="IPR056375">
    <property type="entry name" value="Idi_bact"/>
</dbReference>
<feature type="binding site" evidence="10">
    <location>
        <position position="111"/>
    </location>
    <ligand>
        <name>Mn(2+)</name>
        <dbReference type="ChEBI" id="CHEBI:29035"/>
    </ligand>
</feature>
<evidence type="ECO:0000256" key="10">
    <source>
        <dbReference type="HAMAP-Rule" id="MF_00202"/>
    </source>
</evidence>
<dbReference type="CDD" id="cd02885">
    <property type="entry name" value="NUDIX_IPP_Isomerase"/>
    <property type="match status" value="1"/>
</dbReference>
<dbReference type="UniPathway" id="UPA00059">
    <property type="reaction ID" value="UER00104"/>
</dbReference>
<evidence type="ECO:0000256" key="2">
    <source>
        <dbReference type="ARBA" id="ARBA00007579"/>
    </source>
</evidence>
<dbReference type="NCBIfam" id="NF002995">
    <property type="entry name" value="PRK03759.1"/>
    <property type="match status" value="1"/>
</dbReference>
<feature type="binding site" evidence="10">
    <location>
        <position position="68"/>
    </location>
    <ligand>
        <name>Mn(2+)</name>
        <dbReference type="ChEBI" id="CHEBI:29035"/>
    </ligand>
</feature>
<keyword evidence="8 10" id="KW-0414">Isoprene biosynthesis</keyword>
<keyword evidence="5 10" id="KW-0479">Metal-binding</keyword>
<comment type="function">
    <text evidence="10">Catalyzes the 1,3-allylic rearrangement of the homoallylic substrate isopentenyl (IPP) to its highly electrophilic allylic isomer, dimethylallyl diphosphate (DMAPP).</text>
</comment>
<sequence>MVSTQVLLVDEYDRPTGQMEKLRAHREGRLHRAVTVYIFNPHGELLLQRRAEDKYHCGGLWSNTCCSHPLPHEQTSAAAHRRLFEEMGMDATLTAVFNLQYRLPMPNQLIEHEYGHVFFGVSRRMPVINPLEAMGWRYASLTDIADEAVRTPENFTPWFRLTMSVIPRYYLAYRQLRQAG</sequence>
<comment type="subcellular location">
    <subcellularLocation>
        <location evidence="10">Cytoplasm</location>
    </subcellularLocation>
</comment>
<keyword evidence="6 10" id="KW-0460">Magnesium</keyword>
<dbReference type="RefSeq" id="WP_131864838.1">
    <property type="nucleotide sequence ID" value="NZ_SMCR01000003.1"/>
</dbReference>
<gene>
    <name evidence="10" type="primary">idi</name>
    <name evidence="13" type="ORF">EDC52_103156</name>
</gene>
<keyword evidence="4 10" id="KW-0963">Cytoplasm</keyword>
<comment type="catalytic activity">
    <reaction evidence="10">
        <text>isopentenyl diphosphate = dimethylallyl diphosphate</text>
        <dbReference type="Rhea" id="RHEA:23284"/>
        <dbReference type="ChEBI" id="CHEBI:57623"/>
        <dbReference type="ChEBI" id="CHEBI:128769"/>
        <dbReference type="EC" id="5.3.3.2"/>
    </reaction>
</comment>
<feature type="domain" description="Nudix hydrolase" evidence="12">
    <location>
        <begin position="29"/>
        <end position="161"/>
    </location>
</feature>
<proteinExistence type="inferred from homology"/>
<dbReference type="OrthoDB" id="9809458at2"/>
<name>A0A4R3YZ62_9GAMM</name>
<evidence type="ECO:0000256" key="9">
    <source>
        <dbReference type="ARBA" id="ARBA00023235"/>
    </source>
</evidence>
<dbReference type="Proteomes" id="UP000295719">
    <property type="component" value="Unassembled WGS sequence"/>
</dbReference>
<feature type="binding site" evidence="10">
    <location>
        <position position="86"/>
    </location>
    <ligand>
        <name>Mg(2+)</name>
        <dbReference type="ChEBI" id="CHEBI:18420"/>
    </ligand>
</feature>